<name>A0ABR2LCR8_9ASPA</name>
<dbReference type="Proteomes" id="UP001412067">
    <property type="component" value="Unassembled WGS sequence"/>
</dbReference>
<feature type="domain" description="RNase H type-1" evidence="1">
    <location>
        <begin position="2"/>
        <end position="72"/>
    </location>
</feature>
<reference evidence="2 3" key="1">
    <citation type="journal article" date="2022" name="Nat. Plants">
        <title>Genomes of leafy and leafless Platanthera orchids illuminate the evolution of mycoheterotrophy.</title>
        <authorList>
            <person name="Li M.H."/>
            <person name="Liu K.W."/>
            <person name="Li Z."/>
            <person name="Lu H.C."/>
            <person name="Ye Q.L."/>
            <person name="Zhang D."/>
            <person name="Wang J.Y."/>
            <person name="Li Y.F."/>
            <person name="Zhong Z.M."/>
            <person name="Liu X."/>
            <person name="Yu X."/>
            <person name="Liu D.K."/>
            <person name="Tu X.D."/>
            <person name="Liu B."/>
            <person name="Hao Y."/>
            <person name="Liao X.Y."/>
            <person name="Jiang Y.T."/>
            <person name="Sun W.H."/>
            <person name="Chen J."/>
            <person name="Chen Y.Q."/>
            <person name="Ai Y."/>
            <person name="Zhai J.W."/>
            <person name="Wu S.S."/>
            <person name="Zhou Z."/>
            <person name="Hsiao Y.Y."/>
            <person name="Wu W.L."/>
            <person name="Chen Y.Y."/>
            <person name="Lin Y.F."/>
            <person name="Hsu J.L."/>
            <person name="Li C.Y."/>
            <person name="Wang Z.W."/>
            <person name="Zhao X."/>
            <person name="Zhong W.Y."/>
            <person name="Ma X.K."/>
            <person name="Ma L."/>
            <person name="Huang J."/>
            <person name="Chen G.Z."/>
            <person name="Huang M.Z."/>
            <person name="Huang L."/>
            <person name="Peng D.H."/>
            <person name="Luo Y.B."/>
            <person name="Zou S.Q."/>
            <person name="Chen S.P."/>
            <person name="Lan S."/>
            <person name="Tsai W.C."/>
            <person name="Van de Peer Y."/>
            <person name="Liu Z.J."/>
        </authorList>
    </citation>
    <scope>NUCLEOTIDE SEQUENCE [LARGE SCALE GENOMIC DNA]</scope>
    <source>
        <strain evidence="2">Lor288</strain>
    </source>
</reference>
<dbReference type="Gene3D" id="3.30.420.10">
    <property type="entry name" value="Ribonuclease H-like superfamily/Ribonuclease H"/>
    <property type="match status" value="1"/>
</dbReference>
<gene>
    <name evidence="2" type="ORF">KSP40_PGU015371</name>
</gene>
<proteinExistence type="predicted"/>
<evidence type="ECO:0000259" key="1">
    <source>
        <dbReference type="Pfam" id="PF13456"/>
    </source>
</evidence>
<accession>A0ABR2LCR8</accession>
<evidence type="ECO:0000313" key="2">
    <source>
        <dbReference type="EMBL" id="KAK8937872.1"/>
    </source>
</evidence>
<dbReference type="Pfam" id="PF13456">
    <property type="entry name" value="RVT_3"/>
    <property type="match status" value="1"/>
</dbReference>
<dbReference type="EMBL" id="JBBWWR010000021">
    <property type="protein sequence ID" value="KAK8937872.1"/>
    <property type="molecule type" value="Genomic_DNA"/>
</dbReference>
<keyword evidence="3" id="KW-1185">Reference proteome</keyword>
<sequence>MENNLAGLGCTLRDFSGCLIAAKGIVHRRRSVCVTEFMAAIAGLRLATRHNWRTRGLIIEGDLVVTINRISCIIAGWSSGQHESLTARLMKDFPRVEHHEGLPNSGFIPCR</sequence>
<dbReference type="SUPFAM" id="SSF53098">
    <property type="entry name" value="Ribonuclease H-like"/>
    <property type="match status" value="1"/>
</dbReference>
<protein>
    <recommendedName>
        <fullName evidence="1">RNase H type-1 domain-containing protein</fullName>
    </recommendedName>
</protein>
<organism evidence="2 3">
    <name type="scientific">Platanthera guangdongensis</name>
    <dbReference type="NCBI Taxonomy" id="2320717"/>
    <lineage>
        <taxon>Eukaryota</taxon>
        <taxon>Viridiplantae</taxon>
        <taxon>Streptophyta</taxon>
        <taxon>Embryophyta</taxon>
        <taxon>Tracheophyta</taxon>
        <taxon>Spermatophyta</taxon>
        <taxon>Magnoliopsida</taxon>
        <taxon>Liliopsida</taxon>
        <taxon>Asparagales</taxon>
        <taxon>Orchidaceae</taxon>
        <taxon>Orchidoideae</taxon>
        <taxon>Orchideae</taxon>
        <taxon>Orchidinae</taxon>
        <taxon>Platanthera</taxon>
    </lineage>
</organism>
<comment type="caution">
    <text evidence="2">The sequence shown here is derived from an EMBL/GenBank/DDBJ whole genome shotgun (WGS) entry which is preliminary data.</text>
</comment>
<dbReference type="InterPro" id="IPR012337">
    <property type="entry name" value="RNaseH-like_sf"/>
</dbReference>
<dbReference type="InterPro" id="IPR036397">
    <property type="entry name" value="RNaseH_sf"/>
</dbReference>
<evidence type="ECO:0000313" key="3">
    <source>
        <dbReference type="Proteomes" id="UP001412067"/>
    </source>
</evidence>
<dbReference type="InterPro" id="IPR002156">
    <property type="entry name" value="RNaseH_domain"/>
</dbReference>